<feature type="compositionally biased region" description="Polar residues" evidence="1">
    <location>
        <begin position="24"/>
        <end position="37"/>
    </location>
</feature>
<feature type="region of interest" description="Disordered" evidence="1">
    <location>
        <begin position="1"/>
        <end position="41"/>
    </location>
</feature>
<reference evidence="2 3" key="1">
    <citation type="submission" date="2024-05" db="EMBL/GenBank/DDBJ databases">
        <authorList>
            <person name="Wallberg A."/>
        </authorList>
    </citation>
    <scope>NUCLEOTIDE SEQUENCE [LARGE SCALE GENOMIC DNA]</scope>
</reference>
<organism evidence="2 3">
    <name type="scientific">Meganyctiphanes norvegica</name>
    <name type="common">Northern krill</name>
    <name type="synonym">Thysanopoda norvegica</name>
    <dbReference type="NCBI Taxonomy" id="48144"/>
    <lineage>
        <taxon>Eukaryota</taxon>
        <taxon>Metazoa</taxon>
        <taxon>Ecdysozoa</taxon>
        <taxon>Arthropoda</taxon>
        <taxon>Crustacea</taxon>
        <taxon>Multicrustacea</taxon>
        <taxon>Malacostraca</taxon>
        <taxon>Eumalacostraca</taxon>
        <taxon>Eucarida</taxon>
        <taxon>Euphausiacea</taxon>
        <taxon>Euphausiidae</taxon>
        <taxon>Meganyctiphanes</taxon>
    </lineage>
</organism>
<sequence length="173" mass="19387">DVDYSNESDCESTPRSLMSPLEDYTTSHGSSDATSPPSLADMLDLHPSTPYSWDPIKSSSPLANQIKKGDLGFSYYTDLYPPLYEGLPAINSAMVPPMLDMFTQYQVPRTTNVSPQLLPAVTSSSQMFESSLNFVTHKNLYEEALINSRNSPKQQKEKKIWFDPIRVKGNIWA</sequence>
<dbReference type="Proteomes" id="UP001497623">
    <property type="component" value="Unassembled WGS sequence"/>
</dbReference>
<dbReference type="EMBL" id="CAXKWB010028228">
    <property type="protein sequence ID" value="CAL4133468.1"/>
    <property type="molecule type" value="Genomic_DNA"/>
</dbReference>
<keyword evidence="3" id="KW-1185">Reference proteome</keyword>
<accession>A0AAV2RSS3</accession>
<gene>
    <name evidence="2" type="ORF">MNOR_LOCUS27199</name>
</gene>
<protein>
    <submittedName>
        <fullName evidence="2">Uncharacterized protein</fullName>
    </submittedName>
</protein>
<evidence type="ECO:0000313" key="3">
    <source>
        <dbReference type="Proteomes" id="UP001497623"/>
    </source>
</evidence>
<proteinExistence type="predicted"/>
<feature type="non-terminal residue" evidence="2">
    <location>
        <position position="1"/>
    </location>
</feature>
<evidence type="ECO:0000313" key="2">
    <source>
        <dbReference type="EMBL" id="CAL4133468.1"/>
    </source>
</evidence>
<name>A0AAV2RSS3_MEGNR</name>
<dbReference type="AlphaFoldDB" id="A0AAV2RSS3"/>
<feature type="compositionally biased region" description="Acidic residues" evidence="1">
    <location>
        <begin position="1"/>
        <end position="10"/>
    </location>
</feature>
<comment type="caution">
    <text evidence="2">The sequence shown here is derived from an EMBL/GenBank/DDBJ whole genome shotgun (WGS) entry which is preliminary data.</text>
</comment>
<evidence type="ECO:0000256" key="1">
    <source>
        <dbReference type="SAM" id="MobiDB-lite"/>
    </source>
</evidence>